<protein>
    <submittedName>
        <fullName evidence="5">Tetratricopeptide repeat protein</fullName>
    </submittedName>
</protein>
<dbReference type="RefSeq" id="WP_207139118.1">
    <property type="nucleotide sequence ID" value="NZ_JAEKJZ010000001.1"/>
</dbReference>
<evidence type="ECO:0000313" key="5">
    <source>
        <dbReference type="EMBL" id="MBN9669563.1"/>
    </source>
</evidence>
<dbReference type="InterPro" id="IPR011990">
    <property type="entry name" value="TPR-like_helical_dom_sf"/>
</dbReference>
<keyword evidence="1" id="KW-0677">Repeat</keyword>
<dbReference type="InterPro" id="IPR051012">
    <property type="entry name" value="CellSynth/LPSAsmb/PSIAsmb"/>
</dbReference>
<dbReference type="SUPFAM" id="SSF48452">
    <property type="entry name" value="TPR-like"/>
    <property type="match status" value="2"/>
</dbReference>
<feature type="repeat" description="TPR" evidence="3">
    <location>
        <begin position="297"/>
        <end position="330"/>
    </location>
</feature>
<dbReference type="PROSITE" id="PS50005">
    <property type="entry name" value="TPR"/>
    <property type="match status" value="1"/>
</dbReference>
<keyword evidence="2 3" id="KW-0802">TPR repeat</keyword>
<dbReference type="PANTHER" id="PTHR45586">
    <property type="entry name" value="TPR REPEAT-CONTAINING PROTEIN PA4667"/>
    <property type="match status" value="1"/>
</dbReference>
<dbReference type="PANTHER" id="PTHR45586:SF14">
    <property type="entry name" value="TETRATRICOPEPTIDE TPR_2 REPEAT PROTEIN"/>
    <property type="match status" value="1"/>
</dbReference>
<organism evidence="5 6">
    <name type="scientific">Roseibium aggregatum</name>
    <dbReference type="NCBI Taxonomy" id="187304"/>
    <lineage>
        <taxon>Bacteria</taxon>
        <taxon>Pseudomonadati</taxon>
        <taxon>Pseudomonadota</taxon>
        <taxon>Alphaproteobacteria</taxon>
        <taxon>Hyphomicrobiales</taxon>
        <taxon>Stappiaceae</taxon>
        <taxon>Roseibium</taxon>
    </lineage>
</organism>
<dbReference type="SMART" id="SM00028">
    <property type="entry name" value="TPR"/>
    <property type="match status" value="7"/>
</dbReference>
<accession>A0A939ECI1</accession>
<comment type="caution">
    <text evidence="5">The sequence shown here is derived from an EMBL/GenBank/DDBJ whole genome shotgun (WGS) entry which is preliminary data.</text>
</comment>
<evidence type="ECO:0000256" key="3">
    <source>
        <dbReference type="PROSITE-ProRule" id="PRU00339"/>
    </source>
</evidence>
<reference evidence="5" key="1">
    <citation type="submission" date="2020-12" db="EMBL/GenBank/DDBJ databases">
        <title>Oil enriched cultivation method for isolating marine PHA-producing bacteria.</title>
        <authorList>
            <person name="Zheng W."/>
            <person name="Yu S."/>
            <person name="Huang Y."/>
        </authorList>
    </citation>
    <scope>NUCLEOTIDE SEQUENCE</scope>
    <source>
        <strain evidence="5">SY-2-12</strain>
    </source>
</reference>
<evidence type="ECO:0000256" key="2">
    <source>
        <dbReference type="ARBA" id="ARBA00022803"/>
    </source>
</evidence>
<proteinExistence type="predicted"/>
<feature type="region of interest" description="Disordered" evidence="4">
    <location>
        <begin position="17"/>
        <end position="37"/>
    </location>
</feature>
<dbReference type="Pfam" id="PF14559">
    <property type="entry name" value="TPR_19"/>
    <property type="match status" value="2"/>
</dbReference>
<dbReference type="Pfam" id="PF13174">
    <property type="entry name" value="TPR_6"/>
    <property type="match status" value="1"/>
</dbReference>
<dbReference type="Pfam" id="PF13432">
    <property type="entry name" value="TPR_16"/>
    <property type="match status" value="2"/>
</dbReference>
<sequence length="673" mass="70160">MSALCLTNPAGAATFLPSVQNWKPDDGNGNRGGKPAVDVPTASRLLRDQAEIGVLDGLSADEGPLAAALVAIKRAIDGDLVGAEAALAASGDGELSGGEKRIARALILRGEGKFAEAASVIDMLLAQDPDNAYAQNLRGTIAYRLEGAKAALPYFTAAADAGPEGATYWSNLAAVLIDGGRRETGRRALSHAVALSPETCSTLLALAALELEDGDPRAAAERYTACLETEPDRSDAATGLVSALVQAGDLVNARQTLELYREQVENAALFSVEIALREGALAQAQKDISLVQDQDSPQVQAALGRLKLALGLWSEARSAFEAALDLAPQDPVASAGLRAMALAGGTAAAPAVAGEEVADAEAIFRALELISNGSPDPAETRAAFVAGQGAIKRFRVDGLTQDDLVRDLPAEAARELAVPVFLEMTSTRGRNAVMLTALSEKYPTSALIKFFLADAIVSENGDVAVALNALEAALARSGQFLAAHLMRADLALRSGDLATALNAYRIASEISPEPQTLLRAGLLAEQLGDLDAAEASLRDFVDRAPDSYVALNQLGWFLVSRRGGGDALDEGERLASKALELKPGNAAILDTLGWIAYKRGDLDAALEKLDEAVAAAQGKSPEIVLHLVEVSLKAGQDDKARAALRPLYSDKDNSPLESQISALAKEAGLDLTD</sequence>
<name>A0A939ECI1_9HYPH</name>
<dbReference type="EMBL" id="JAEKJZ010000001">
    <property type="protein sequence ID" value="MBN9669563.1"/>
    <property type="molecule type" value="Genomic_DNA"/>
</dbReference>
<dbReference type="InterPro" id="IPR019734">
    <property type="entry name" value="TPR_rpt"/>
</dbReference>
<evidence type="ECO:0000256" key="1">
    <source>
        <dbReference type="ARBA" id="ARBA00022737"/>
    </source>
</evidence>
<dbReference type="AlphaFoldDB" id="A0A939ECI1"/>
<evidence type="ECO:0000256" key="4">
    <source>
        <dbReference type="SAM" id="MobiDB-lite"/>
    </source>
</evidence>
<gene>
    <name evidence="5" type="ORF">JF539_04380</name>
</gene>
<dbReference type="Proteomes" id="UP000664096">
    <property type="component" value="Unassembled WGS sequence"/>
</dbReference>
<evidence type="ECO:0000313" key="6">
    <source>
        <dbReference type="Proteomes" id="UP000664096"/>
    </source>
</evidence>
<dbReference type="Gene3D" id="1.25.40.10">
    <property type="entry name" value="Tetratricopeptide repeat domain"/>
    <property type="match status" value="3"/>
</dbReference>